<dbReference type="AlphaFoldDB" id="A0A1I6FE54"/>
<evidence type="ECO:0000313" key="2">
    <source>
        <dbReference type="EMBL" id="SFR28188.1"/>
    </source>
</evidence>
<evidence type="ECO:0000259" key="1">
    <source>
        <dbReference type="PROSITE" id="PS50222"/>
    </source>
</evidence>
<accession>A0A1I6FE54</accession>
<reference evidence="3" key="1">
    <citation type="submission" date="2016-10" db="EMBL/GenBank/DDBJ databases">
        <authorList>
            <person name="Varghese N."/>
            <person name="Submissions S."/>
        </authorList>
    </citation>
    <scope>NUCLEOTIDE SEQUENCE [LARGE SCALE GENOMIC DNA]</scope>
    <source>
        <strain evidence="3">DSM 44232</strain>
    </source>
</reference>
<dbReference type="RefSeq" id="WP_093604002.1">
    <property type="nucleotide sequence ID" value="NZ_FOYL01000013.1"/>
</dbReference>
<sequence length="181" mass="19704">MTQALLDRKWDNFFNHFDANGNGYIEHEDFVQRGEEVATACGYDPASERAKSVADGFQQVWTSLVGSLDTDGDGRVSRGEFVAGMAVLAEDDSYDTIFQPAIDALLVIGDEDGDGRLSMNDWLRLQGGYGTPLPAAEESFRLLDADASGYLTRAEISVATREYFTSTDPKAAGNNLYGPLV</sequence>
<feature type="domain" description="EF-hand" evidence="1">
    <location>
        <begin position="5"/>
        <end position="40"/>
    </location>
</feature>
<dbReference type="SMART" id="SM00054">
    <property type="entry name" value="EFh"/>
    <property type="match status" value="4"/>
</dbReference>
<dbReference type="Gene3D" id="1.10.238.10">
    <property type="entry name" value="EF-hand"/>
    <property type="match status" value="1"/>
</dbReference>
<dbReference type="CDD" id="cd00051">
    <property type="entry name" value="EFh"/>
    <property type="match status" value="2"/>
</dbReference>
<dbReference type="InterPro" id="IPR011992">
    <property type="entry name" value="EF-hand-dom_pair"/>
</dbReference>
<evidence type="ECO:0000313" key="3">
    <source>
        <dbReference type="Proteomes" id="UP000198583"/>
    </source>
</evidence>
<feature type="domain" description="EF-hand" evidence="1">
    <location>
        <begin position="68"/>
        <end position="91"/>
    </location>
</feature>
<dbReference type="InterPro" id="IPR002048">
    <property type="entry name" value="EF_hand_dom"/>
</dbReference>
<organism evidence="2 3">
    <name type="scientific">Lentzea waywayandensis</name>
    <dbReference type="NCBI Taxonomy" id="84724"/>
    <lineage>
        <taxon>Bacteria</taxon>
        <taxon>Bacillati</taxon>
        <taxon>Actinomycetota</taxon>
        <taxon>Actinomycetes</taxon>
        <taxon>Pseudonocardiales</taxon>
        <taxon>Pseudonocardiaceae</taxon>
        <taxon>Lentzea</taxon>
    </lineage>
</organism>
<name>A0A1I6FE54_9PSEU</name>
<feature type="domain" description="EF-hand" evidence="1">
    <location>
        <begin position="131"/>
        <end position="166"/>
    </location>
</feature>
<protein>
    <submittedName>
        <fullName evidence="2">Ca2+-binding protein, EF-hand superfamily</fullName>
    </submittedName>
</protein>
<dbReference type="Proteomes" id="UP000198583">
    <property type="component" value="Unassembled WGS sequence"/>
</dbReference>
<dbReference type="InterPro" id="IPR018247">
    <property type="entry name" value="EF_Hand_1_Ca_BS"/>
</dbReference>
<proteinExistence type="predicted"/>
<dbReference type="Pfam" id="PF13499">
    <property type="entry name" value="EF-hand_7"/>
    <property type="match status" value="1"/>
</dbReference>
<dbReference type="EMBL" id="FOYL01000013">
    <property type="protein sequence ID" value="SFR28188.1"/>
    <property type="molecule type" value="Genomic_DNA"/>
</dbReference>
<dbReference type="STRING" id="84724.SAMN04488564_11336"/>
<gene>
    <name evidence="2" type="ORF">SAMN04488564_11336</name>
</gene>
<keyword evidence="3" id="KW-1185">Reference proteome</keyword>
<dbReference type="GO" id="GO:0005509">
    <property type="term" value="F:calcium ion binding"/>
    <property type="evidence" value="ECO:0007669"/>
    <property type="project" value="InterPro"/>
</dbReference>
<dbReference type="PROSITE" id="PS00018">
    <property type="entry name" value="EF_HAND_1"/>
    <property type="match status" value="3"/>
</dbReference>
<dbReference type="SUPFAM" id="SSF47473">
    <property type="entry name" value="EF-hand"/>
    <property type="match status" value="1"/>
</dbReference>
<dbReference type="PROSITE" id="PS50222">
    <property type="entry name" value="EF_HAND_2"/>
    <property type="match status" value="3"/>
</dbReference>